<protein>
    <submittedName>
        <fullName evidence="1">Unannotated protein</fullName>
    </submittedName>
</protein>
<sequence length="165" mass="17131">MRISLTVAFVLLLAGCSAGVLPENVSAATPPAIADTSVLISDAEALIGATLKEYVDVTNHIVSGDAPVSAINDLTTPEWSIEEAAGFEALDALGGSAAAVSMARWQLTSMRGRHTLVDAIVSACLGSPTTQMHVTVRLIPRDGAIIIDEISPQEDSTWCAMSPSL</sequence>
<organism evidence="1">
    <name type="scientific">freshwater metagenome</name>
    <dbReference type="NCBI Taxonomy" id="449393"/>
    <lineage>
        <taxon>unclassified sequences</taxon>
        <taxon>metagenomes</taxon>
        <taxon>ecological metagenomes</taxon>
    </lineage>
</organism>
<accession>A0A6J6B396</accession>
<dbReference type="AlphaFoldDB" id="A0A6J6B396"/>
<dbReference type="EMBL" id="CAEZSG010000022">
    <property type="protein sequence ID" value="CAB4532793.1"/>
    <property type="molecule type" value="Genomic_DNA"/>
</dbReference>
<name>A0A6J6B396_9ZZZZ</name>
<dbReference type="PROSITE" id="PS51257">
    <property type="entry name" value="PROKAR_LIPOPROTEIN"/>
    <property type="match status" value="1"/>
</dbReference>
<reference evidence="1" key="1">
    <citation type="submission" date="2020-05" db="EMBL/GenBank/DDBJ databases">
        <authorList>
            <person name="Chiriac C."/>
            <person name="Salcher M."/>
            <person name="Ghai R."/>
            <person name="Kavagutti S V."/>
        </authorList>
    </citation>
    <scope>NUCLEOTIDE SEQUENCE</scope>
</reference>
<gene>
    <name evidence="1" type="ORF">UFOPK1413_00248</name>
</gene>
<proteinExistence type="predicted"/>
<evidence type="ECO:0000313" key="1">
    <source>
        <dbReference type="EMBL" id="CAB4532793.1"/>
    </source>
</evidence>